<feature type="domain" description="NADH:quinone oxidoreductase/Mrp antiporter transmembrane" evidence="7">
    <location>
        <begin position="121"/>
        <end position="413"/>
    </location>
</feature>
<evidence type="ECO:0000256" key="4">
    <source>
        <dbReference type="ARBA" id="ARBA00023136"/>
    </source>
</evidence>
<feature type="transmembrane region" description="Helical" evidence="5">
    <location>
        <begin position="157"/>
        <end position="179"/>
    </location>
</feature>
<dbReference type="OrthoDB" id="9807568at2"/>
<keyword evidence="5" id="KW-1278">Translocase</keyword>
<feature type="transmembrane region" description="Helical" evidence="5">
    <location>
        <begin position="236"/>
        <end position="257"/>
    </location>
</feature>
<reference evidence="8" key="1">
    <citation type="journal article" date="2006" name="Nature">
        <title>Deciphering the evolution and metabolism of an anammox bacterium from a community genome.</title>
        <authorList>
            <person name="Strous M."/>
            <person name="Pelletier E."/>
            <person name="Mangenot S."/>
            <person name="Rattei T."/>
            <person name="Lehner A."/>
            <person name="Taylor M.W."/>
            <person name="Horn M."/>
            <person name="Daims H."/>
            <person name="Bartol-Mavel D."/>
            <person name="Wincker P."/>
            <person name="Barbe V."/>
            <person name="Fonknechten N."/>
            <person name="Vallenet D."/>
            <person name="Segurens B."/>
            <person name="Schenowitz-Truong C."/>
            <person name="Medigue C."/>
            <person name="Collingro A."/>
            <person name="Snel B."/>
            <person name="Dutilh B.E."/>
            <person name="OpDenCamp H.J.M."/>
            <person name="vanDerDrift C."/>
            <person name="Cirpus I."/>
            <person name="vanDePas-Schoonen K.T."/>
            <person name="Harhangi H.R."/>
            <person name="vanNiftrik L."/>
            <person name="Schmid M."/>
            <person name="Keltjens J."/>
            <person name="vanDeVossenberg J."/>
            <person name="Kartal B."/>
            <person name="Meier H."/>
            <person name="Frishman D."/>
            <person name="Huynen M.A."/>
            <person name="Mewes H."/>
            <person name="Weissenbach J."/>
            <person name="Jetten M.S.M."/>
            <person name="Wagner M."/>
            <person name="LePaslier D."/>
        </authorList>
    </citation>
    <scope>NUCLEOTIDE SEQUENCE</scope>
</reference>
<keyword evidence="5" id="KW-0520">NAD</keyword>
<dbReference type="KEGG" id="kst:KSMBR1_3978"/>
<keyword evidence="4 5" id="KW-0472">Membrane</keyword>
<comment type="catalytic activity">
    <reaction evidence="5">
        <text>a quinone + NADH + 5 H(+)(in) = a quinol + NAD(+) + 4 H(+)(out)</text>
        <dbReference type="Rhea" id="RHEA:57888"/>
        <dbReference type="ChEBI" id="CHEBI:15378"/>
        <dbReference type="ChEBI" id="CHEBI:24646"/>
        <dbReference type="ChEBI" id="CHEBI:57540"/>
        <dbReference type="ChEBI" id="CHEBI:57945"/>
        <dbReference type="ChEBI" id="CHEBI:132124"/>
    </reaction>
</comment>
<comment type="subcellular location">
    <subcellularLocation>
        <location evidence="5">Cell membrane</location>
        <topology evidence="5">Multi-pass membrane protein</topology>
    </subcellularLocation>
    <subcellularLocation>
        <location evidence="1">Endomembrane system</location>
        <topology evidence="1">Multi-pass membrane protein</topology>
    </subcellularLocation>
    <subcellularLocation>
        <location evidence="6">Membrane</location>
        <topology evidence="6">Multi-pass membrane protein</topology>
    </subcellularLocation>
</comment>
<evidence type="ECO:0000256" key="3">
    <source>
        <dbReference type="ARBA" id="ARBA00022989"/>
    </source>
</evidence>
<dbReference type="PANTHER" id="PTHR22773">
    <property type="entry name" value="NADH DEHYDROGENASE"/>
    <property type="match status" value="1"/>
</dbReference>
<feature type="transmembrane region" description="Helical" evidence="5">
    <location>
        <begin position="103"/>
        <end position="121"/>
    </location>
</feature>
<dbReference type="EMBL" id="LT934425">
    <property type="protein sequence ID" value="SOH06450.1"/>
    <property type="molecule type" value="Genomic_DNA"/>
</dbReference>
<organism evidence="8">
    <name type="scientific">Kuenenia stuttgartiensis</name>
    <dbReference type="NCBI Taxonomy" id="174633"/>
    <lineage>
        <taxon>Bacteria</taxon>
        <taxon>Pseudomonadati</taxon>
        <taxon>Planctomycetota</taxon>
        <taxon>Candidatus Brocadiia</taxon>
        <taxon>Candidatus Brocadiales</taxon>
        <taxon>Candidatus Brocadiaceae</taxon>
        <taxon>Candidatus Kuenenia</taxon>
    </lineage>
</organism>
<feature type="transmembrane region" description="Helical" evidence="5">
    <location>
        <begin position="324"/>
        <end position="345"/>
    </location>
</feature>
<dbReference type="GO" id="GO:0008137">
    <property type="term" value="F:NADH dehydrogenase (ubiquinone) activity"/>
    <property type="evidence" value="ECO:0007669"/>
    <property type="project" value="InterPro"/>
</dbReference>
<evidence type="ECO:0000256" key="2">
    <source>
        <dbReference type="ARBA" id="ARBA00022692"/>
    </source>
</evidence>
<feature type="transmembrane region" description="Helical" evidence="5">
    <location>
        <begin position="295"/>
        <end position="318"/>
    </location>
</feature>
<dbReference type="GO" id="GO:0050136">
    <property type="term" value="F:NADH dehydrogenase (quinone) (non-electrogenic) activity"/>
    <property type="evidence" value="ECO:0007669"/>
    <property type="project" value="UniProtKB-UniRule"/>
</dbReference>
<comment type="similarity">
    <text evidence="5">Belongs to the complex I subunit 2 family.</text>
</comment>
<comment type="subunit">
    <text evidence="5">NDH-1 is composed of 14 different subunits. Subunits NuoA, H, J, K, L, M, N constitute the membrane sector of the complex.</text>
</comment>
<dbReference type="GO" id="GO:0048038">
    <property type="term" value="F:quinone binding"/>
    <property type="evidence" value="ECO:0007669"/>
    <property type="project" value="UniProtKB-KW"/>
</dbReference>
<feature type="transmembrane region" description="Helical" evidence="5">
    <location>
        <begin position="263"/>
        <end position="286"/>
    </location>
</feature>
<dbReference type="EC" id="7.1.1.-" evidence="5"/>
<reference evidence="11" key="3">
    <citation type="submission" date="2017-10" db="EMBL/GenBank/DDBJ databases">
        <authorList>
            <person name="Frank J."/>
        </authorList>
    </citation>
    <scope>NUCLEOTIDE SEQUENCE [LARGE SCALE GENOMIC DNA]</scope>
</reference>
<evidence type="ECO:0000256" key="6">
    <source>
        <dbReference type="RuleBase" id="RU000320"/>
    </source>
</evidence>
<feature type="transmembrane region" description="Helical" evidence="5">
    <location>
        <begin position="199"/>
        <end position="224"/>
    </location>
</feature>
<accession>Q1Q768</accession>
<dbReference type="EMBL" id="CP049055">
    <property type="protein sequence ID" value="QII11991.1"/>
    <property type="molecule type" value="Genomic_DNA"/>
</dbReference>
<reference evidence="8" key="2">
    <citation type="submission" date="2006-01" db="EMBL/GenBank/DDBJ databases">
        <authorList>
            <person name="Genoscope"/>
        </authorList>
    </citation>
    <scope>NUCLEOTIDE SEQUENCE</scope>
</reference>
<evidence type="ECO:0000313" key="12">
    <source>
        <dbReference type="Proteomes" id="UP000501926"/>
    </source>
</evidence>
<dbReference type="GO" id="GO:0005886">
    <property type="term" value="C:plasma membrane"/>
    <property type="evidence" value="ECO:0007669"/>
    <property type="project" value="UniProtKB-SubCell"/>
</dbReference>
<name>Q1Q768_KUEST</name>
<sequence length="485" mass="52875">MTPIEFQSILPLIIVAAAPIIIMLVASVKRSHLFVNIFSLVAFALALISVILVSNLAPVTIVPLFIFDKFSFFYIGLILSASFLVTLLSFGYFEQYEGDKEEFYILLFIATLGSSLLVASIDFISFFLGLEILSVSLYVLISYFRTNENGLEGGIKYLVLAATSAAFLLFGMALVYSGLGTMAFNQFTSRISSPDTNLILAVTGFSMIIIGVGFKLALVPFHLWTPDVYQGAPAPVTAFIATVSKGGMFALMLRLFVEINVHQYPSLILTFTIIAAASMLIGNLLAIRQNNIKRILAYSSIAHLGYVLVAFLATGSLGIQAVTFYLVAYFITTLGAFGVVTVLSVKDHEAEDIKEYEGLFWSHPVIAAVFTVMLFSLAGIPLTIGFISKYYVLAAGINSSLWFLVIVLVVSSAVGLYYYLRIITAMYRQVVESYDKSLKIKISFPLSGGIALTILTVLLIWYGIFPSALITAIQSIINIKLGSGI</sequence>
<dbReference type="InterPro" id="IPR010096">
    <property type="entry name" value="NADH-Q_OxRdtase_suN/2"/>
</dbReference>
<keyword evidence="8" id="KW-0560">Oxidoreductase</keyword>
<feature type="transmembrane region" description="Helical" evidence="5">
    <location>
        <begin position="127"/>
        <end position="145"/>
    </location>
</feature>
<evidence type="ECO:0000256" key="1">
    <source>
        <dbReference type="ARBA" id="ARBA00004127"/>
    </source>
</evidence>
<keyword evidence="5" id="KW-1003">Cell membrane</keyword>
<feature type="transmembrane region" description="Helical" evidence="5">
    <location>
        <begin position="400"/>
        <end position="420"/>
    </location>
</feature>
<protein>
    <recommendedName>
        <fullName evidence="5">NADH-quinone oxidoreductase subunit N</fullName>
        <ecNumber evidence="5">7.1.1.-</ecNumber>
    </recommendedName>
    <alternativeName>
        <fullName evidence="5">NADH dehydrogenase I subunit N</fullName>
    </alternativeName>
    <alternativeName>
        <fullName evidence="5">NDH-1 subunit N</fullName>
    </alternativeName>
</protein>
<reference evidence="10" key="4">
    <citation type="submission" date="2017-10" db="EMBL/GenBank/DDBJ databases">
        <authorList>
            <person name="Banno H."/>
            <person name="Chua N.-H."/>
        </authorList>
    </citation>
    <scope>NUCLEOTIDE SEQUENCE [LARGE SCALE GENOMIC DNA]</scope>
    <source>
        <strain evidence="10">Kuenenia_mbr1_ru-nijmegen</strain>
    </source>
</reference>
<keyword evidence="5" id="KW-0874">Quinone</keyword>
<dbReference type="HAMAP" id="MF_00445">
    <property type="entry name" value="NDH1_NuoN_1"/>
    <property type="match status" value="1"/>
</dbReference>
<proteinExistence type="inferred from homology"/>
<dbReference type="NCBIfam" id="TIGR01770">
    <property type="entry name" value="NDH_I_N"/>
    <property type="match status" value="1"/>
</dbReference>
<feature type="transmembrane region" description="Helical" evidence="5">
    <location>
        <begin position="72"/>
        <end position="91"/>
    </location>
</feature>
<dbReference type="Proteomes" id="UP000221734">
    <property type="component" value="Chromosome Kuenenia_stuttgartiensis_MBR1"/>
</dbReference>
<gene>
    <name evidence="8" type="primary">NuoN</name>
    <name evidence="5 9" type="synonym">nuoN</name>
    <name evidence="10" type="synonym">nuoN_2</name>
    <name evidence="9" type="ORF">KsCSTR_26120</name>
    <name evidence="10" type="ORF">KSMBR1_3978</name>
    <name evidence="8" type="ORF">kuste2672</name>
</gene>
<keyword evidence="11" id="KW-1185">Reference proteome</keyword>
<dbReference type="GO" id="GO:0012505">
    <property type="term" value="C:endomembrane system"/>
    <property type="evidence" value="ECO:0007669"/>
    <property type="project" value="UniProtKB-SubCell"/>
</dbReference>
<dbReference type="RefSeq" id="WP_099326843.1">
    <property type="nucleotide sequence ID" value="NZ_CP049055.1"/>
</dbReference>
<evidence type="ECO:0000259" key="7">
    <source>
        <dbReference type="Pfam" id="PF00361"/>
    </source>
</evidence>
<dbReference type="InterPro" id="IPR001750">
    <property type="entry name" value="ND/Mrp_TM"/>
</dbReference>
<dbReference type="Pfam" id="PF00361">
    <property type="entry name" value="Proton_antipo_M"/>
    <property type="match status" value="1"/>
</dbReference>
<feature type="transmembrane region" description="Helical" evidence="5">
    <location>
        <begin position="440"/>
        <end position="464"/>
    </location>
</feature>
<evidence type="ECO:0000313" key="11">
    <source>
        <dbReference type="Proteomes" id="UP000221734"/>
    </source>
</evidence>
<evidence type="ECO:0000313" key="8">
    <source>
        <dbReference type="EMBL" id="CAJ73421.1"/>
    </source>
</evidence>
<comment type="function">
    <text evidence="5">NDH-1 shuttles electrons from NADH, via FMN and iron-sulfur (Fe-S) centers, to quinones in the respiratory chain. The immediate electron acceptor for the enzyme in this species is believed to be ubiquinone. Couples the redox reaction to proton translocation (for every two electrons transferred, four hydrogen ions are translocated across the cytoplasmic membrane), and thus conserves the redox energy in a proton gradient.</text>
</comment>
<feature type="transmembrane region" description="Helical" evidence="5">
    <location>
        <begin position="6"/>
        <end position="26"/>
    </location>
</feature>
<dbReference type="AlphaFoldDB" id="Q1Q768"/>
<keyword evidence="3 5" id="KW-1133">Transmembrane helix</keyword>
<evidence type="ECO:0000313" key="10">
    <source>
        <dbReference type="EMBL" id="SOH06450.1"/>
    </source>
</evidence>
<feature type="transmembrane region" description="Helical" evidence="5">
    <location>
        <begin position="33"/>
        <end position="66"/>
    </location>
</feature>
<evidence type="ECO:0000313" key="9">
    <source>
        <dbReference type="EMBL" id="QII11991.1"/>
    </source>
</evidence>
<dbReference type="GO" id="GO:0042773">
    <property type="term" value="P:ATP synthesis coupled electron transport"/>
    <property type="evidence" value="ECO:0007669"/>
    <property type="project" value="InterPro"/>
</dbReference>
<evidence type="ECO:0000256" key="5">
    <source>
        <dbReference type="HAMAP-Rule" id="MF_00445"/>
    </source>
</evidence>
<dbReference type="Proteomes" id="UP000501926">
    <property type="component" value="Chromosome"/>
</dbReference>
<keyword evidence="5" id="KW-0813">Transport</keyword>
<keyword evidence="5 9" id="KW-0830">Ubiquinone</keyword>
<feature type="transmembrane region" description="Helical" evidence="5">
    <location>
        <begin position="365"/>
        <end position="388"/>
    </location>
</feature>
<keyword evidence="2 5" id="KW-0812">Transmembrane</keyword>
<reference evidence="9 12" key="5">
    <citation type="submission" date="2020-02" db="EMBL/GenBank/DDBJ databases">
        <title>Newly sequenced genome of strain CSTR1 showed variability in Candidatus Kuenenia stuttgartiensis genomes.</title>
        <authorList>
            <person name="Ding C."/>
            <person name="Adrian L."/>
        </authorList>
    </citation>
    <scope>NUCLEOTIDE SEQUENCE [LARGE SCALE GENOMIC DNA]</scope>
    <source>
        <strain evidence="9 12">CSTR1</strain>
    </source>
</reference>
<dbReference type="EMBL" id="CT573071">
    <property type="protein sequence ID" value="CAJ73421.1"/>
    <property type="molecule type" value="Genomic_DNA"/>
</dbReference>